<dbReference type="NCBIfam" id="TIGR01643">
    <property type="entry name" value="YD_repeat_2x"/>
    <property type="match status" value="11"/>
</dbReference>
<dbReference type="SUPFAM" id="SSF56399">
    <property type="entry name" value="ADP-ribosylation"/>
    <property type="match status" value="1"/>
</dbReference>
<evidence type="ECO:0000313" key="7">
    <source>
        <dbReference type="Proteomes" id="UP000182654"/>
    </source>
</evidence>
<dbReference type="Gene3D" id="3.90.210.10">
    <property type="entry name" value="Heat-Labile Enterotoxin, subunit A"/>
    <property type="match status" value="1"/>
</dbReference>
<dbReference type="Pfam" id="PF05593">
    <property type="entry name" value="RHS_repeat"/>
    <property type="match status" value="5"/>
</dbReference>
<feature type="compositionally biased region" description="Polar residues" evidence="2">
    <location>
        <begin position="1439"/>
        <end position="1450"/>
    </location>
</feature>
<evidence type="ECO:0000259" key="3">
    <source>
        <dbReference type="Pfam" id="PF20148"/>
    </source>
</evidence>
<dbReference type="InterPro" id="IPR031325">
    <property type="entry name" value="RHS_repeat"/>
</dbReference>
<dbReference type="InterPro" id="IPR054695">
    <property type="entry name" value="Pierisin-like_dom"/>
</dbReference>
<keyword evidence="7" id="KW-1185">Reference proteome</keyword>
<feature type="domain" description="Pierisin-like" evidence="4">
    <location>
        <begin position="1467"/>
        <end position="1588"/>
    </location>
</feature>
<evidence type="ECO:0000313" key="6">
    <source>
        <dbReference type="EMBL" id="SDO31318.1"/>
    </source>
</evidence>
<dbReference type="InterPro" id="IPR045351">
    <property type="entry name" value="DUF6531"/>
</dbReference>
<name>A0ABY0RN33_9PSED</name>
<dbReference type="PRINTS" id="PR00394">
    <property type="entry name" value="RHSPROTEIN"/>
</dbReference>
<dbReference type="InterPro" id="IPR022385">
    <property type="entry name" value="Rhs_assc_core"/>
</dbReference>
<dbReference type="Pfam" id="PF22596">
    <property type="entry name" value="Scabin-like"/>
    <property type="match status" value="1"/>
</dbReference>
<dbReference type="Pfam" id="PF25023">
    <property type="entry name" value="TEN_YD-shell"/>
    <property type="match status" value="2"/>
</dbReference>
<proteinExistence type="predicted"/>
<reference evidence="6 7" key="1">
    <citation type="submission" date="2016-10" db="EMBL/GenBank/DDBJ databases">
        <authorList>
            <person name="Varghese N."/>
            <person name="Submissions S."/>
        </authorList>
    </citation>
    <scope>NUCLEOTIDE SEQUENCE [LARGE SCALE GENOMIC DNA]</scope>
    <source>
        <strain evidence="6 7">BS2774</strain>
    </source>
</reference>
<evidence type="ECO:0000259" key="4">
    <source>
        <dbReference type="Pfam" id="PF22596"/>
    </source>
</evidence>
<dbReference type="InterPro" id="IPR050708">
    <property type="entry name" value="T6SS_VgrG/RHS"/>
</dbReference>
<sequence>MNPAIGRLALTPMDVKTVDIERVFRDFRECLNTFDAWASSFWSVSALDVEQVFKVGDEVALVAPINRSLYPSTTVATCQANGKLTLVHLFQSTRFVPIGNTPVMVQRVDPNGGPLGEPIHKTIGPSGILEIDQCERDQQYRVSFYPNVSEDHLKALYASYQSVIDGLEVRLREEWKNTFEAQWKDYTDASPLDQRRLLEKAFLHGMGKAFYSLWDNFTQLYDLLADLKSNSQKLLQYVSQAELDELLKLGKDTIAQGLLVLSDEPLMFIYLSAICSWIRMLPPQAMSEVMGEITGDVLIALLLVRVAGAMGVTVRLGAQVMSHIKPGRARQWLEMLADQLVGPRLEAHVEAARPLLLGSSATPIRVIPDAPLKAGDQVVSNAVPVVRSKSQRTVLVQQEHVDDVPAVAKNPAGDAAASSDKTVTNGCPVSMVTGEELLTLTDGTLDGILPFEWTRLYRTSAVEVDVGLGFGWSHALAHRLSVSGDSVLWTDHENRSTTLPLPSTSRPAITNSLAEAAIYLGSSPDELVLAQASRFYHFRDGVLTAISDAYDNRLRITRDFLGRVERVDNGVGRSLWLRYASGRIVAVDYQIHRVVDDGPFVWVTEQTVVSYAYDDLGRLVSVTNAVGESEVYRYDEQHVILERGLAGGASFFWEWQRSGKAARCIRHWASFSQMDTRYAWDDNGQVTVFNADGSQEVYVHDQRARLVQRVDPDGAEHFKSYDDRGRLTVEQDPLGAITAYQYDEAGRLVAVFPGDDEPTTYEHDNGFVRVVRRGQAVWKYERNDQGDVTRKTDPDGHVTDYTYNKYGQLIGVWYPDHSCQRLVWNERGQLLEEQLPNGGIKRYRYDDLGRQIAREDEHGALTQYQWDSVGRLIRVLLPGGEFREYSYNPYGKITAERDEQGHVTRYEYADGLHLISRRINADGTQVKYRYDNARLLLTEIENEVGETYRLQYHSNGLIQQETGFDGKRTAYVYDLNGNLQEKTEHGDGGSQLVTRYQRDHAGRLIRKTLPDGNTVDYTYDRQGNLLGVEDGHWSLAYEYDSQNRLTAEHQGWGTLRYGYDACGHLQNLRLPDNNRLTFNHDKGGHLATVELNGAVLTSHLFKAGREQQRQQGQLLSHYQHDHQGRLFNQSIVDAEGPLYRRHYDYDKTGNLTRLLDTRKGEHRYHYDPLNRLTRADHTQGEQERFGHDPAGNLLMHNRPGPDIVAGNRLMIQGDHHYDYDAFGNLIRERRGKGHQLVTEYRYDCQHRLIGIKTPNGQTASYCYDPFGRRISKTVDGITTEFFWQGDKLIAEHHADRHRSYLYEPDSFRPLALLEGFGPKETKPYHYQLDHLGTPQELTAPDGEIVWCAHYRAYGEITRLDIGKVDNPLRFQGQYFDQESGLHYNRHRYYNPDVGRYLTPDPVKLAGGINTYQYVPNPTGWIDPLGLNGCPGERGCKPSSGFQEPSAQASIKKSEPDPPISNRDEEYLFRGDKTPPNEVFKNGFKSKGDSEDLYLHAVDSHDPPSNFISTSPLRTVGITFATSYGDKKGYLYTIRSIEGHDINLELGNQTPYPKEKEFAIHHKIKTEDIIGATPVKADGSYVGYSIPNPNRK</sequence>
<dbReference type="Proteomes" id="UP000182654">
    <property type="component" value="Chromosome I"/>
</dbReference>
<evidence type="ECO:0000256" key="1">
    <source>
        <dbReference type="ARBA" id="ARBA00022737"/>
    </source>
</evidence>
<dbReference type="Gene3D" id="2.180.10.10">
    <property type="entry name" value="RHS repeat-associated core"/>
    <property type="match status" value="4"/>
</dbReference>
<protein>
    <submittedName>
        <fullName evidence="6">RHS repeat-associated core domain-containing protein</fullName>
    </submittedName>
</protein>
<dbReference type="InterPro" id="IPR056823">
    <property type="entry name" value="TEN-like_YD-shell"/>
</dbReference>
<feature type="compositionally biased region" description="Basic and acidic residues" evidence="2">
    <location>
        <begin position="1451"/>
        <end position="1474"/>
    </location>
</feature>
<dbReference type="InterPro" id="IPR006530">
    <property type="entry name" value="YD"/>
</dbReference>
<feature type="domain" description="Teneurin-like YD-shell" evidence="5">
    <location>
        <begin position="1118"/>
        <end position="1400"/>
    </location>
</feature>
<dbReference type="NCBIfam" id="TIGR03696">
    <property type="entry name" value="Rhs_assc_core"/>
    <property type="match status" value="1"/>
</dbReference>
<keyword evidence="1" id="KW-0677">Repeat</keyword>
<dbReference type="EMBL" id="LT629708">
    <property type="protein sequence ID" value="SDO31318.1"/>
    <property type="molecule type" value="Genomic_DNA"/>
</dbReference>
<feature type="domain" description="DUF6531" evidence="3">
    <location>
        <begin position="426"/>
        <end position="498"/>
    </location>
</feature>
<dbReference type="Pfam" id="PF20148">
    <property type="entry name" value="DUF6531"/>
    <property type="match status" value="1"/>
</dbReference>
<organism evidence="6 7">
    <name type="scientific">Pseudomonas extremorientalis</name>
    <dbReference type="NCBI Taxonomy" id="169669"/>
    <lineage>
        <taxon>Bacteria</taxon>
        <taxon>Pseudomonadati</taxon>
        <taxon>Pseudomonadota</taxon>
        <taxon>Gammaproteobacteria</taxon>
        <taxon>Pseudomonadales</taxon>
        <taxon>Pseudomonadaceae</taxon>
        <taxon>Pseudomonas</taxon>
    </lineage>
</organism>
<feature type="region of interest" description="Disordered" evidence="2">
    <location>
        <begin position="1433"/>
        <end position="1477"/>
    </location>
</feature>
<dbReference type="SUPFAM" id="SSF69322">
    <property type="entry name" value="Tricorn protease domain 2"/>
    <property type="match status" value="1"/>
</dbReference>
<evidence type="ECO:0000259" key="5">
    <source>
        <dbReference type="Pfam" id="PF25023"/>
    </source>
</evidence>
<evidence type="ECO:0000256" key="2">
    <source>
        <dbReference type="SAM" id="MobiDB-lite"/>
    </source>
</evidence>
<feature type="domain" description="Teneurin-like YD-shell" evidence="5">
    <location>
        <begin position="999"/>
        <end position="1091"/>
    </location>
</feature>
<dbReference type="PANTHER" id="PTHR32305:SF15">
    <property type="entry name" value="PROTEIN RHSA-RELATED"/>
    <property type="match status" value="1"/>
</dbReference>
<accession>A0ABY0RN33</accession>
<dbReference type="PANTHER" id="PTHR32305">
    <property type="match status" value="1"/>
</dbReference>
<gene>
    <name evidence="6" type="ORF">SAMN04490184_0242</name>
</gene>